<dbReference type="EMBL" id="MRCU01000019">
    <property type="protein sequence ID" value="RKK06888.1"/>
    <property type="molecule type" value="Genomic_DNA"/>
</dbReference>
<dbReference type="PROSITE" id="PS50960">
    <property type="entry name" value="HTH_PSQ"/>
    <property type="match status" value="1"/>
</dbReference>
<accession>A0A3L6MS47</accession>
<dbReference type="InterPro" id="IPR009057">
    <property type="entry name" value="Homeodomain-like_sf"/>
</dbReference>
<feature type="domain" description="HTH CENPB-type" evidence="11">
    <location>
        <begin position="51"/>
        <end position="121"/>
    </location>
</feature>
<name>A0A3L6MS47_FUSOX</name>
<gene>
    <name evidence="12" type="ORF">BFJ65_g18441</name>
</gene>
<dbReference type="Pfam" id="PF00743">
    <property type="entry name" value="FMO-like"/>
    <property type="match status" value="1"/>
</dbReference>
<evidence type="ECO:0000256" key="8">
    <source>
        <dbReference type="PROSITE-ProRule" id="PRU00320"/>
    </source>
</evidence>
<feature type="compositionally biased region" description="Basic and acidic residues" evidence="9">
    <location>
        <begin position="385"/>
        <end position="397"/>
    </location>
</feature>
<evidence type="ECO:0000256" key="3">
    <source>
        <dbReference type="ARBA" id="ARBA00022630"/>
    </source>
</evidence>
<comment type="similarity">
    <text evidence="2">Belongs to the FAD-binding monooxygenase family.</text>
</comment>
<feature type="DNA-binding region" description="H-T-H motif" evidence="8">
    <location>
        <begin position="25"/>
        <end position="45"/>
    </location>
</feature>
<dbReference type="InterPro" id="IPR007889">
    <property type="entry name" value="HTH_Psq"/>
</dbReference>
<dbReference type="InterPro" id="IPR051209">
    <property type="entry name" value="FAD-bind_Monooxygenase_sf"/>
</dbReference>
<feature type="compositionally biased region" description="Basic and acidic residues" evidence="9">
    <location>
        <begin position="405"/>
        <end position="421"/>
    </location>
</feature>
<dbReference type="Gene3D" id="3.50.50.60">
    <property type="entry name" value="FAD/NAD(P)-binding domain"/>
    <property type="match status" value="3"/>
</dbReference>
<feature type="region of interest" description="Disordered" evidence="9">
    <location>
        <begin position="379"/>
        <end position="430"/>
    </location>
</feature>
<evidence type="ECO:0000256" key="7">
    <source>
        <dbReference type="ARBA" id="ARBA00023242"/>
    </source>
</evidence>
<dbReference type="SUPFAM" id="SSF51905">
    <property type="entry name" value="FAD/NAD(P)-binding domain"/>
    <property type="match status" value="2"/>
</dbReference>
<dbReference type="Pfam" id="PF03184">
    <property type="entry name" value="DDE_1"/>
    <property type="match status" value="1"/>
</dbReference>
<comment type="subcellular location">
    <subcellularLocation>
        <location evidence="1 8">Nucleus</location>
    </subcellularLocation>
</comment>
<protein>
    <recommendedName>
        <fullName evidence="14">HTH CENPB-type domain-containing protein</fullName>
    </recommendedName>
</protein>
<sequence length="935" mass="106095">MVRRNYTEDDVAEAILDTTDRGLSQNEAAQKRGVPQSTLSGRLSGQASRNERIQAHQRIPKSQEETLIRWVLRQESLGYAPSHSQLRACVEAILKQQGDNKPLGKHWTTRFVKRHLELSTKLGKRQEAARFDGFTPKAVNWYFDIRENEYGWIKPENTVNVDEGGIMVGFGLDSLVIGSSDPKKKAMLKGVQSRTWTSFIEAVTATGRALKPGIIFKGKELQKQWFLNEFELIADWHYITSPNGWTDNHIALEWLKDVYLPQTEPRDASDARLIILDGHGSHAQDEWMATCFLNNVYCCYLPAHCSHGLQPLDNGIFNVIKGAYRKELQKLASLTDSAPVDKVHFIRAYAKAREAGMGKDIILSGWRFTGNWPINRHKALTHPEIQPDKEKVPERFKTPSPPQLHSDDTPKTSRQVRDLAKHRSRPTRRKYSKIAKGLEALEMKVAVQNARITGLEEQMAQVRRGKKRKAVPNPNRRFMALAETLTAGEALPDSKKAEIEVDVDEKDESVIEVGVRNHDLEKYVKLKHNVTGTVWNEEDGTWTVDVQDEATGEVFKDRGEFLINASGFLNNWKWPDIPGLKTFEGQLVHTANWKEDISLQGKTVAIIGNGSTAIQLLPEIQSDSKEQKEEFKNDPSKFSMYRKALEEEICASFAVVLKDSDAQAQAKALLTEYMKQRLGRDNPLANRLVPDFGVLCRRASPGIGYLDAMNEVNVRVVLDPIDAVVKEGIRVKTGETIPFDVLICATGFDLSWKPRFPILGRDGTNLQAQYDVRPIGYLGVCAPKMPNYFVYFGPNSPLAHGSALPSFEHITTYMIRMIHKAQTEGYHSFEPSEQAISDFVEHCDAFFPRTIWSTKCRSWFKGGKEDGPVYALHPGSRVHWVHMMNEPRYEDYIWKSISRNRFAYLGNGFSLREVEGEDITWFLDEPEAGYKSVFY</sequence>
<keyword evidence="7 8" id="KW-0539">Nucleus</keyword>
<keyword evidence="4" id="KW-0274">FAD</keyword>
<dbReference type="InterPro" id="IPR004875">
    <property type="entry name" value="DDE_SF_endonuclease_dom"/>
</dbReference>
<evidence type="ECO:0000313" key="13">
    <source>
        <dbReference type="Proteomes" id="UP000270866"/>
    </source>
</evidence>
<dbReference type="GO" id="GO:0005634">
    <property type="term" value="C:nucleus"/>
    <property type="evidence" value="ECO:0007669"/>
    <property type="project" value="UniProtKB-SubCell"/>
</dbReference>
<dbReference type="InterPro" id="IPR036188">
    <property type="entry name" value="FAD/NAD-bd_sf"/>
</dbReference>
<dbReference type="GO" id="GO:0050660">
    <property type="term" value="F:flavin adenine dinucleotide binding"/>
    <property type="evidence" value="ECO:0007669"/>
    <property type="project" value="InterPro"/>
</dbReference>
<evidence type="ECO:0000256" key="9">
    <source>
        <dbReference type="SAM" id="MobiDB-lite"/>
    </source>
</evidence>
<evidence type="ECO:0000256" key="6">
    <source>
        <dbReference type="ARBA" id="ARBA00023125"/>
    </source>
</evidence>
<dbReference type="AlphaFoldDB" id="A0A3L6MS47"/>
<evidence type="ECO:0000259" key="11">
    <source>
        <dbReference type="PROSITE" id="PS51253"/>
    </source>
</evidence>
<comment type="caution">
    <text evidence="12">The sequence shown here is derived from an EMBL/GenBank/DDBJ whole genome shotgun (WGS) entry which is preliminary data.</text>
</comment>
<evidence type="ECO:0000256" key="1">
    <source>
        <dbReference type="ARBA" id="ARBA00004123"/>
    </source>
</evidence>
<keyword evidence="5" id="KW-0560">Oxidoreductase</keyword>
<reference evidence="12 13" key="1">
    <citation type="journal article" date="2018" name="Sci. Rep.">
        <title>Characterisation of pathogen-specific regions and novel effector candidates in Fusarium oxysporum f. sp. cepae.</title>
        <authorList>
            <person name="Armitage A.D."/>
            <person name="Taylor A."/>
            <person name="Sobczyk M.K."/>
            <person name="Baxter L."/>
            <person name="Greenfield B.P."/>
            <person name="Bates H.J."/>
            <person name="Wilson F."/>
            <person name="Jackson A.C."/>
            <person name="Ott S."/>
            <person name="Harrison R.J."/>
            <person name="Clarkson J.P."/>
        </authorList>
    </citation>
    <scope>NUCLEOTIDE SEQUENCE [LARGE SCALE GENOMIC DNA]</scope>
    <source>
        <strain evidence="12 13">FoC_Fus2</strain>
    </source>
</reference>
<dbReference type="Proteomes" id="UP000270866">
    <property type="component" value="Unassembled WGS sequence"/>
</dbReference>
<dbReference type="SUPFAM" id="SSF46689">
    <property type="entry name" value="Homeodomain-like"/>
    <property type="match status" value="1"/>
</dbReference>
<dbReference type="Pfam" id="PF03221">
    <property type="entry name" value="HTH_Tnp_Tc5"/>
    <property type="match status" value="1"/>
</dbReference>
<dbReference type="GO" id="GO:0050661">
    <property type="term" value="F:NADP binding"/>
    <property type="evidence" value="ECO:0007669"/>
    <property type="project" value="InterPro"/>
</dbReference>
<dbReference type="PANTHER" id="PTHR42877">
    <property type="entry name" value="L-ORNITHINE N(5)-MONOOXYGENASE-RELATED"/>
    <property type="match status" value="1"/>
</dbReference>
<dbReference type="PROSITE" id="PS51253">
    <property type="entry name" value="HTH_CENPB"/>
    <property type="match status" value="1"/>
</dbReference>
<feature type="domain" description="HTH psq-type" evidence="10">
    <location>
        <begin position="1"/>
        <end position="49"/>
    </location>
</feature>
<evidence type="ECO:0000313" key="12">
    <source>
        <dbReference type="EMBL" id="RKK06888.1"/>
    </source>
</evidence>
<evidence type="ECO:0000256" key="4">
    <source>
        <dbReference type="ARBA" id="ARBA00022827"/>
    </source>
</evidence>
<organism evidence="12 13">
    <name type="scientific">Fusarium oxysporum f. sp. cepae</name>
    <dbReference type="NCBI Taxonomy" id="396571"/>
    <lineage>
        <taxon>Eukaryota</taxon>
        <taxon>Fungi</taxon>
        <taxon>Dikarya</taxon>
        <taxon>Ascomycota</taxon>
        <taxon>Pezizomycotina</taxon>
        <taxon>Sordariomycetes</taxon>
        <taxon>Hypocreomycetidae</taxon>
        <taxon>Hypocreales</taxon>
        <taxon>Nectriaceae</taxon>
        <taxon>Fusarium</taxon>
        <taxon>Fusarium oxysporum species complex</taxon>
    </lineage>
</organism>
<feature type="compositionally biased region" description="Polar residues" evidence="9">
    <location>
        <begin position="35"/>
        <end position="48"/>
    </location>
</feature>
<dbReference type="InterPro" id="IPR006600">
    <property type="entry name" value="HTH_CenpB_DNA-bd_dom"/>
</dbReference>
<keyword evidence="6 8" id="KW-0238">DNA-binding</keyword>
<evidence type="ECO:0008006" key="14">
    <source>
        <dbReference type="Google" id="ProtNLM"/>
    </source>
</evidence>
<dbReference type="InterPro" id="IPR020946">
    <property type="entry name" value="Flavin_mOase-like"/>
</dbReference>
<evidence type="ECO:0000256" key="2">
    <source>
        <dbReference type="ARBA" id="ARBA00010139"/>
    </source>
</evidence>
<feature type="region of interest" description="Disordered" evidence="9">
    <location>
        <begin position="19"/>
        <end position="58"/>
    </location>
</feature>
<dbReference type="Pfam" id="PF05225">
    <property type="entry name" value="HTH_psq"/>
    <property type="match status" value="1"/>
</dbReference>
<dbReference type="SMART" id="SM00674">
    <property type="entry name" value="CENPB"/>
    <property type="match status" value="1"/>
</dbReference>
<keyword evidence="3" id="KW-0285">Flavoprotein</keyword>
<dbReference type="PANTHER" id="PTHR42877:SF12">
    <property type="entry name" value="MONOOXYGENASE"/>
    <property type="match status" value="1"/>
</dbReference>
<evidence type="ECO:0000256" key="5">
    <source>
        <dbReference type="ARBA" id="ARBA00023002"/>
    </source>
</evidence>
<dbReference type="GO" id="GO:0004499">
    <property type="term" value="F:N,N-dimethylaniline monooxygenase activity"/>
    <property type="evidence" value="ECO:0007669"/>
    <property type="project" value="InterPro"/>
</dbReference>
<dbReference type="GO" id="GO:0003677">
    <property type="term" value="F:DNA binding"/>
    <property type="evidence" value="ECO:0007669"/>
    <property type="project" value="UniProtKB-UniRule"/>
</dbReference>
<proteinExistence type="inferred from homology"/>
<evidence type="ECO:0000259" key="10">
    <source>
        <dbReference type="PROSITE" id="PS50960"/>
    </source>
</evidence>